<protein>
    <submittedName>
        <fullName evidence="2">Uncharacterized protein</fullName>
    </submittedName>
</protein>
<dbReference type="RefSeq" id="WP_011988551.1">
    <property type="nucleotide sequence ID" value="NC_009705.1"/>
</dbReference>
<dbReference type="Proteomes" id="UP000002412">
    <property type="component" value="Plasmid p_153kb"/>
</dbReference>
<organism evidence="2 3">
    <name type="scientific">Yersinia pseudotuberculosis serotype O:1b (strain IP 31758)</name>
    <dbReference type="NCBI Taxonomy" id="349747"/>
    <lineage>
        <taxon>Bacteria</taxon>
        <taxon>Pseudomonadati</taxon>
        <taxon>Pseudomonadota</taxon>
        <taxon>Gammaproteobacteria</taxon>
        <taxon>Enterobacterales</taxon>
        <taxon>Yersiniaceae</taxon>
        <taxon>Yersinia</taxon>
    </lineage>
</organism>
<keyword evidence="1" id="KW-0472">Membrane</keyword>
<reference evidence="2 3" key="1">
    <citation type="journal article" date="2007" name="PLoS Genet.">
        <title>The complete genome sequence of Yersinia pseudotuberculosis IP31758, the causative agent of Far East scarlet-like fever.</title>
        <authorList>
            <person name="Eppinger M."/>
            <person name="Rosovitz M.J."/>
            <person name="Fricke W.F."/>
            <person name="Rasko D.A."/>
            <person name="Kokorina G."/>
            <person name="Fayolle C."/>
            <person name="Lindler L.E."/>
            <person name="Carniel E."/>
            <person name="Ravel J."/>
        </authorList>
    </citation>
    <scope>NUCLEOTIDE SEQUENCE [LARGE SCALE GENOMIC DNA]</scope>
    <source>
        <strain evidence="2 3">IP 31758</strain>
        <plasmid evidence="3">Plasmid plasmid_153kb</plasmid>
    </source>
</reference>
<name>A0A0U1QTJ8_YERP3</name>
<dbReference type="AlphaFoldDB" id="A0A0U1QTJ8"/>
<dbReference type="HOGENOM" id="CLU_905988_0_0_6"/>
<keyword evidence="1" id="KW-1133">Transmembrane helix</keyword>
<keyword evidence="1" id="KW-0812">Transmembrane</keyword>
<proteinExistence type="predicted"/>
<sequence>MTNCIFPFNPRILISALGEKGQSLIVFDSNNNKDLERSVVSLVLPNFDRASIGSFSLIASVDNLIDYGKNEVSVKGKFSLHSKNNYLNKNGHENECEVLANFNFILPKASVKKRKFNVFNKNKQLSSDYTQDDFSHALNQGLSNTLFSAMSHYINKSGRREHVEEFKAEPIPVEKKYVRWSTFSIVAPLVFIIVFVVHAYYSSDDKVQVSNSALTTQGATVEIIKMLDPVNNNSANENVLMPNDFIQNNLGNYLENVPSSQDLYNALNTPAQNSNAVDQQVEITKQQLKKMGLDIGTTSDTGCFAPQ</sequence>
<accession>A0A0U1QTJ8</accession>
<evidence type="ECO:0000313" key="3">
    <source>
        <dbReference type="Proteomes" id="UP000002412"/>
    </source>
</evidence>
<gene>
    <name evidence="2" type="ordered locus">YpsIP31758_B0102</name>
</gene>
<dbReference type="KEGG" id="ypi:YpsIP31758_B0102"/>
<feature type="transmembrane region" description="Helical" evidence="1">
    <location>
        <begin position="177"/>
        <end position="201"/>
    </location>
</feature>
<keyword evidence="2" id="KW-0614">Plasmid</keyword>
<evidence type="ECO:0000256" key="1">
    <source>
        <dbReference type="SAM" id="Phobius"/>
    </source>
</evidence>
<geneLocation type="plasmid" evidence="3">
    <name>plasmid_153kb</name>
</geneLocation>
<evidence type="ECO:0000313" key="2">
    <source>
        <dbReference type="EMBL" id="ABS45707.1"/>
    </source>
</evidence>
<dbReference type="EMBL" id="CP000719">
    <property type="protein sequence ID" value="ABS45707.1"/>
    <property type="molecule type" value="Genomic_DNA"/>
</dbReference>